<protein>
    <submittedName>
        <fullName evidence="2">Transposase</fullName>
    </submittedName>
</protein>
<accession>A0A2U3KK64</accession>
<dbReference type="Gene3D" id="3.30.70.1290">
    <property type="entry name" value="Transposase IS200-like"/>
    <property type="match status" value="1"/>
</dbReference>
<dbReference type="NCBIfam" id="NF033573">
    <property type="entry name" value="transpos_IS200"/>
    <property type="match status" value="1"/>
</dbReference>
<dbReference type="EMBL" id="OMOF01000131">
    <property type="protein sequence ID" value="SPF40059.1"/>
    <property type="molecule type" value="Genomic_DNA"/>
</dbReference>
<dbReference type="InterPro" id="IPR036515">
    <property type="entry name" value="Transposase_17_sf"/>
</dbReference>
<name>A0A2U3KK64_9FIRM</name>
<feature type="domain" description="Transposase IS200-like" evidence="1">
    <location>
        <begin position="11"/>
        <end position="130"/>
    </location>
</feature>
<gene>
    <name evidence="2" type="ORF">SBF1_2160004</name>
</gene>
<dbReference type="AlphaFoldDB" id="A0A2U3KK64"/>
<sequence length="144" mass="16588">MVDYKKGSHTVYDIKYHVVWVTKYRYKVLHKVIGERLRELLRQGCETIGVTIVQGSIGKDHVHMLLSCPTNIAPSKIVQYLKGRSSKLLQGEFPEIKKKYWGQHLWAVGYFCATVGAVTEETIKAYIENQDKDGVKEIFKIEDE</sequence>
<dbReference type="GO" id="GO:0006313">
    <property type="term" value="P:DNA transposition"/>
    <property type="evidence" value="ECO:0007669"/>
    <property type="project" value="InterPro"/>
</dbReference>
<proteinExistence type="predicted"/>
<evidence type="ECO:0000259" key="1">
    <source>
        <dbReference type="SMART" id="SM01321"/>
    </source>
</evidence>
<evidence type="ECO:0000313" key="3">
    <source>
        <dbReference type="Proteomes" id="UP000238916"/>
    </source>
</evidence>
<dbReference type="Proteomes" id="UP000238916">
    <property type="component" value="Unassembled WGS sequence"/>
</dbReference>
<reference evidence="3" key="1">
    <citation type="submission" date="2018-02" db="EMBL/GenBank/DDBJ databases">
        <authorList>
            <person name="Hausmann B."/>
        </authorList>
    </citation>
    <scope>NUCLEOTIDE SEQUENCE [LARGE SCALE GENOMIC DNA]</scope>
    <source>
        <strain evidence="3">Peat soil MAG SbF1</strain>
    </source>
</reference>
<dbReference type="Pfam" id="PF01797">
    <property type="entry name" value="Y1_Tnp"/>
    <property type="match status" value="1"/>
</dbReference>
<evidence type="ECO:0000313" key="2">
    <source>
        <dbReference type="EMBL" id="SPF40059.1"/>
    </source>
</evidence>
<dbReference type="SUPFAM" id="SSF143422">
    <property type="entry name" value="Transposase IS200-like"/>
    <property type="match status" value="1"/>
</dbReference>
<dbReference type="PANTHER" id="PTHR33360">
    <property type="entry name" value="TRANSPOSASE FOR INSERTION SEQUENCE ELEMENT IS200"/>
    <property type="match status" value="1"/>
</dbReference>
<dbReference type="InterPro" id="IPR002686">
    <property type="entry name" value="Transposase_17"/>
</dbReference>
<dbReference type="GO" id="GO:0004803">
    <property type="term" value="F:transposase activity"/>
    <property type="evidence" value="ECO:0007669"/>
    <property type="project" value="InterPro"/>
</dbReference>
<dbReference type="SMART" id="SM01321">
    <property type="entry name" value="Y1_Tnp"/>
    <property type="match status" value="1"/>
</dbReference>
<dbReference type="PANTHER" id="PTHR33360:SF2">
    <property type="entry name" value="TRANSPOSASE FOR INSERTION SEQUENCE ELEMENT IS200"/>
    <property type="match status" value="1"/>
</dbReference>
<dbReference type="GO" id="GO:0003677">
    <property type="term" value="F:DNA binding"/>
    <property type="evidence" value="ECO:0007669"/>
    <property type="project" value="InterPro"/>
</dbReference>
<dbReference type="OrthoDB" id="9798161at2"/>
<organism evidence="2 3">
    <name type="scientific">Candidatus Desulfosporosinus infrequens</name>
    <dbReference type="NCBI Taxonomy" id="2043169"/>
    <lineage>
        <taxon>Bacteria</taxon>
        <taxon>Bacillati</taxon>
        <taxon>Bacillota</taxon>
        <taxon>Clostridia</taxon>
        <taxon>Eubacteriales</taxon>
        <taxon>Desulfitobacteriaceae</taxon>
        <taxon>Desulfosporosinus</taxon>
    </lineage>
</organism>